<dbReference type="AlphaFoldDB" id="A0A2P2NR63"/>
<sequence>MISFLIFAIFFTKRSFCTV</sequence>
<accession>A0A2P2NR63</accession>
<reference evidence="1" key="1">
    <citation type="submission" date="2018-02" db="EMBL/GenBank/DDBJ databases">
        <title>Rhizophora mucronata_Transcriptome.</title>
        <authorList>
            <person name="Meera S.P."/>
            <person name="Sreeshan A."/>
            <person name="Augustine A."/>
        </authorList>
    </citation>
    <scope>NUCLEOTIDE SEQUENCE</scope>
    <source>
        <tissue evidence="1">Leaf</tissue>
    </source>
</reference>
<organism evidence="1">
    <name type="scientific">Rhizophora mucronata</name>
    <name type="common">Asiatic mangrove</name>
    <dbReference type="NCBI Taxonomy" id="61149"/>
    <lineage>
        <taxon>Eukaryota</taxon>
        <taxon>Viridiplantae</taxon>
        <taxon>Streptophyta</taxon>
        <taxon>Embryophyta</taxon>
        <taxon>Tracheophyta</taxon>
        <taxon>Spermatophyta</taxon>
        <taxon>Magnoliopsida</taxon>
        <taxon>eudicotyledons</taxon>
        <taxon>Gunneridae</taxon>
        <taxon>Pentapetalae</taxon>
        <taxon>rosids</taxon>
        <taxon>fabids</taxon>
        <taxon>Malpighiales</taxon>
        <taxon>Rhizophoraceae</taxon>
        <taxon>Rhizophora</taxon>
    </lineage>
</organism>
<dbReference type="EMBL" id="GGEC01064471">
    <property type="protein sequence ID" value="MBX44955.1"/>
    <property type="molecule type" value="Transcribed_RNA"/>
</dbReference>
<name>A0A2P2NR63_RHIMU</name>
<evidence type="ECO:0000313" key="1">
    <source>
        <dbReference type="EMBL" id="MBX44955.1"/>
    </source>
</evidence>
<protein>
    <submittedName>
        <fullName evidence="1">Uncharacterized protein</fullName>
    </submittedName>
</protein>
<proteinExistence type="predicted"/>